<dbReference type="Gene3D" id="1.20.90.10">
    <property type="entry name" value="Phospholipase A2 domain"/>
    <property type="match status" value="1"/>
</dbReference>
<evidence type="ECO:0000256" key="1">
    <source>
        <dbReference type="ARBA" id="ARBA00001604"/>
    </source>
</evidence>
<dbReference type="SUPFAM" id="SSF48619">
    <property type="entry name" value="Phospholipase A2, PLA2"/>
    <property type="match status" value="1"/>
</dbReference>
<keyword evidence="3" id="KW-0378">Hydrolase</keyword>
<dbReference type="PANTHER" id="PTHR12253">
    <property type="entry name" value="RH14732P"/>
    <property type="match status" value="1"/>
</dbReference>
<evidence type="ECO:0000256" key="2">
    <source>
        <dbReference type="ARBA" id="ARBA00001913"/>
    </source>
</evidence>
<sequence>MAIKQQQKRQKRQLIKWNLISPGTNWCGPNNKARNYSDLGQAKLIDICCREHDHCPIIIESKMTKYNNIYNNDFFTLLLCQCDEFFYECLNQLPSLYSYYEYLIRNLYFKRPLMKCIETIDCVAEWQMYRPIVIVSANKQWIWKLDNFEQLFNKPYVM</sequence>
<name>A0A6P6YCV4_DERPT</name>
<keyword evidence="6" id="KW-0443">Lipid metabolism</keyword>
<dbReference type="Pfam" id="PF05826">
    <property type="entry name" value="Phospholip_A2_2"/>
    <property type="match status" value="1"/>
</dbReference>
<dbReference type="KEGG" id="dpte:113797009"/>
<dbReference type="AlphaFoldDB" id="A0A6P6YCV4"/>
<dbReference type="GO" id="GO:0016042">
    <property type="term" value="P:lipid catabolic process"/>
    <property type="evidence" value="ECO:0007669"/>
    <property type="project" value="UniProtKB-KW"/>
</dbReference>
<comment type="catalytic activity">
    <reaction evidence="1">
        <text>a 1,2-diacyl-sn-glycero-3-phosphocholine + H2O = a 1-acyl-sn-glycero-3-phosphocholine + a fatty acid + H(+)</text>
        <dbReference type="Rhea" id="RHEA:15801"/>
        <dbReference type="ChEBI" id="CHEBI:15377"/>
        <dbReference type="ChEBI" id="CHEBI:15378"/>
        <dbReference type="ChEBI" id="CHEBI:28868"/>
        <dbReference type="ChEBI" id="CHEBI:57643"/>
        <dbReference type="ChEBI" id="CHEBI:58168"/>
        <dbReference type="EC" id="3.1.1.4"/>
    </reaction>
</comment>
<dbReference type="GO" id="GO:0006644">
    <property type="term" value="P:phospholipid metabolic process"/>
    <property type="evidence" value="ECO:0007669"/>
    <property type="project" value="InterPro"/>
</dbReference>
<evidence type="ECO:0000256" key="3">
    <source>
        <dbReference type="ARBA" id="ARBA00022801"/>
    </source>
</evidence>
<proteinExistence type="predicted"/>
<accession>A0A6P6YCV4</accession>
<dbReference type="GO" id="GO:0050482">
    <property type="term" value="P:arachidonate secretion"/>
    <property type="evidence" value="ECO:0007669"/>
    <property type="project" value="InterPro"/>
</dbReference>
<feature type="domain" description="Phospholipase A2-like central" evidence="7">
    <location>
        <begin position="21"/>
        <end position="118"/>
    </location>
</feature>
<organism evidence="8 9">
    <name type="scientific">Dermatophagoides pteronyssinus</name>
    <name type="common">European house dust mite</name>
    <dbReference type="NCBI Taxonomy" id="6956"/>
    <lineage>
        <taxon>Eukaryota</taxon>
        <taxon>Metazoa</taxon>
        <taxon>Ecdysozoa</taxon>
        <taxon>Arthropoda</taxon>
        <taxon>Chelicerata</taxon>
        <taxon>Arachnida</taxon>
        <taxon>Acari</taxon>
        <taxon>Acariformes</taxon>
        <taxon>Sarcoptiformes</taxon>
        <taxon>Astigmata</taxon>
        <taxon>Psoroptidia</taxon>
        <taxon>Analgoidea</taxon>
        <taxon>Pyroglyphidae</taxon>
        <taxon>Dermatophagoidinae</taxon>
        <taxon>Dermatophagoides</taxon>
    </lineage>
</organism>
<keyword evidence="8" id="KW-1185">Reference proteome</keyword>
<keyword evidence="4" id="KW-0106">Calcium</keyword>
<comment type="cofactor">
    <cofactor evidence="2">
        <name>Ca(2+)</name>
        <dbReference type="ChEBI" id="CHEBI:29108"/>
    </cofactor>
</comment>
<evidence type="ECO:0000256" key="6">
    <source>
        <dbReference type="ARBA" id="ARBA00023098"/>
    </source>
</evidence>
<dbReference type="InterPro" id="IPR036444">
    <property type="entry name" value="PLipase_A2_dom_sf"/>
</dbReference>
<evidence type="ECO:0000313" key="8">
    <source>
        <dbReference type="Proteomes" id="UP000515146"/>
    </source>
</evidence>
<evidence type="ECO:0000313" key="9">
    <source>
        <dbReference type="RefSeq" id="XP_027203115.1"/>
    </source>
</evidence>
<reference evidence="9" key="1">
    <citation type="submission" date="2025-08" db="UniProtKB">
        <authorList>
            <consortium name="RefSeq"/>
        </authorList>
    </citation>
    <scope>IDENTIFICATION</scope>
    <source>
        <strain evidence="9">Airmid</strain>
    </source>
</reference>
<keyword evidence="5" id="KW-0442">Lipid degradation</keyword>
<gene>
    <name evidence="9" type="primary">LOC113797009</name>
</gene>
<dbReference type="RefSeq" id="XP_027203115.1">
    <property type="nucleotide sequence ID" value="XM_027347314.1"/>
</dbReference>
<dbReference type="OrthoDB" id="6512443at2759"/>
<evidence type="ECO:0000256" key="5">
    <source>
        <dbReference type="ARBA" id="ARBA00022963"/>
    </source>
</evidence>
<dbReference type="InParanoid" id="A0A6P6YCV4"/>
<evidence type="ECO:0000256" key="4">
    <source>
        <dbReference type="ARBA" id="ARBA00022837"/>
    </source>
</evidence>
<evidence type="ECO:0000259" key="7">
    <source>
        <dbReference type="Pfam" id="PF05826"/>
    </source>
</evidence>
<dbReference type="InterPro" id="IPR016090">
    <property type="entry name" value="PLA2-like_dom"/>
</dbReference>
<dbReference type="Proteomes" id="UP000515146">
    <property type="component" value="Unplaced"/>
</dbReference>
<dbReference type="GO" id="GO:0004623">
    <property type="term" value="F:phospholipase A2 activity"/>
    <property type="evidence" value="ECO:0007669"/>
    <property type="project" value="UniProtKB-EC"/>
</dbReference>
<protein>
    <submittedName>
        <fullName evidence="9">Phospholipase A2 large subunit-like</fullName>
    </submittedName>
</protein>